<keyword evidence="1" id="KW-1133">Transmembrane helix</keyword>
<feature type="non-terminal residue" evidence="2">
    <location>
        <position position="353"/>
    </location>
</feature>
<dbReference type="InterPro" id="IPR014756">
    <property type="entry name" value="Ig_E-set"/>
</dbReference>
<organism evidence="2 3">
    <name type="scientific">Paralvinella palmiformis</name>
    <dbReference type="NCBI Taxonomy" id="53620"/>
    <lineage>
        <taxon>Eukaryota</taxon>
        <taxon>Metazoa</taxon>
        <taxon>Spiralia</taxon>
        <taxon>Lophotrochozoa</taxon>
        <taxon>Annelida</taxon>
        <taxon>Polychaeta</taxon>
        <taxon>Sedentaria</taxon>
        <taxon>Canalipalpata</taxon>
        <taxon>Terebellida</taxon>
        <taxon>Terebelliformia</taxon>
        <taxon>Alvinellidae</taxon>
        <taxon>Paralvinella</taxon>
    </lineage>
</organism>
<feature type="transmembrane region" description="Helical" evidence="1">
    <location>
        <begin position="268"/>
        <end position="293"/>
    </location>
</feature>
<keyword evidence="3" id="KW-1185">Reference proteome</keyword>
<dbReference type="GO" id="GO:0017154">
    <property type="term" value="F:semaphorin receptor activity"/>
    <property type="evidence" value="ECO:0007669"/>
    <property type="project" value="InterPro"/>
</dbReference>
<comment type="caution">
    <text evidence="2">The sequence shown here is derived from an EMBL/GenBank/DDBJ whole genome shotgun (WGS) entry which is preliminary data.</text>
</comment>
<dbReference type="GO" id="GO:0005886">
    <property type="term" value="C:plasma membrane"/>
    <property type="evidence" value="ECO:0007669"/>
    <property type="project" value="TreeGrafter"/>
</dbReference>
<keyword evidence="1" id="KW-0472">Membrane</keyword>
<dbReference type="PANTHER" id="PTHR22625:SF70">
    <property type="entry name" value="PLEXIN A, ISOFORM A"/>
    <property type="match status" value="1"/>
</dbReference>
<dbReference type="SUPFAM" id="SSF81296">
    <property type="entry name" value="E set domains"/>
    <property type="match status" value="1"/>
</dbReference>
<protein>
    <submittedName>
        <fullName evidence="2">Uncharacterized protein</fullName>
    </submittedName>
</protein>
<reference evidence="2" key="1">
    <citation type="journal article" date="2023" name="Mol. Biol. Evol.">
        <title>Third-Generation Sequencing Reveals the Adaptive Role of the Epigenome in Three Deep-Sea Polychaetes.</title>
        <authorList>
            <person name="Perez M."/>
            <person name="Aroh O."/>
            <person name="Sun Y."/>
            <person name="Lan Y."/>
            <person name="Juniper S.K."/>
            <person name="Young C.R."/>
            <person name="Angers B."/>
            <person name="Qian P.Y."/>
        </authorList>
    </citation>
    <scope>NUCLEOTIDE SEQUENCE</scope>
    <source>
        <strain evidence="2">P08H-3</strain>
    </source>
</reference>
<dbReference type="PANTHER" id="PTHR22625">
    <property type="entry name" value="PLEXIN"/>
    <property type="match status" value="1"/>
</dbReference>
<evidence type="ECO:0000313" key="2">
    <source>
        <dbReference type="EMBL" id="KAK2147481.1"/>
    </source>
</evidence>
<gene>
    <name evidence="2" type="ORF">LSH36_550g01038</name>
</gene>
<dbReference type="AlphaFoldDB" id="A0AAD9J6N9"/>
<dbReference type="GO" id="GO:0002116">
    <property type="term" value="C:semaphorin receptor complex"/>
    <property type="evidence" value="ECO:0007669"/>
    <property type="project" value="TreeGrafter"/>
</dbReference>
<dbReference type="EMBL" id="JAODUP010000550">
    <property type="protein sequence ID" value="KAK2147481.1"/>
    <property type="molecule type" value="Genomic_DNA"/>
</dbReference>
<evidence type="ECO:0000313" key="3">
    <source>
        <dbReference type="Proteomes" id="UP001208570"/>
    </source>
</evidence>
<accession>A0AAD9J6N9</accession>
<keyword evidence="1" id="KW-0812">Transmembrane</keyword>
<proteinExistence type="predicted"/>
<dbReference type="Proteomes" id="UP001208570">
    <property type="component" value="Unassembled WGS sequence"/>
</dbReference>
<name>A0AAD9J6N9_9ANNE</name>
<dbReference type="GO" id="GO:0030334">
    <property type="term" value="P:regulation of cell migration"/>
    <property type="evidence" value="ECO:0007669"/>
    <property type="project" value="TreeGrafter"/>
</dbReference>
<evidence type="ECO:0000256" key="1">
    <source>
        <dbReference type="SAM" id="Phobius"/>
    </source>
</evidence>
<sequence length="353" mass="39725">TSLSEIMCVTSSWHRKLVRWPHNINQSVKTDLDTNGADSPNYGPVNVTIDSARLHIANSVFTYEDDPVVDDIVPRHSIMSGGFPINVTGANLHIITNPKIEAMALNGDGTKYYENCTVYRDGSWMLCTSPNISTTTGINMPTDPSTPIKVAISSVLDAVTPHSVIFNYYIDPVIRPFDSRVKYFYTDDVFLQVHGQYIDFAATEENVDVYLDKEKCNVTVIGTTIIVCKPERLLLDSDVERLVTVTVRVGRRIYNVGQLQFSNHSTDFFIMTTLGPALGVLGILSIILVLSWMKKTKRAYWSSTSHVMCNRHTLVEPRVRQPILDDESRRLIDDNRLMISRDRIILLEIIGQG</sequence>
<dbReference type="InterPro" id="IPR031148">
    <property type="entry name" value="Plexin"/>
</dbReference>